<evidence type="ECO:0000256" key="3">
    <source>
        <dbReference type="ARBA" id="ARBA00023027"/>
    </source>
</evidence>
<accession>A0A1M7IZ38</accession>
<dbReference type="PROSITE" id="PS50305">
    <property type="entry name" value="SIRTUIN"/>
    <property type="match status" value="1"/>
</dbReference>
<dbReference type="RefSeq" id="WP_068844264.1">
    <property type="nucleotide sequence ID" value="NZ_FRBT01000006.1"/>
</dbReference>
<dbReference type="OrthoDB" id="9800582at2"/>
<feature type="binding site" evidence="4">
    <location>
        <position position="171"/>
    </location>
    <ligand>
        <name>Zn(2+)</name>
        <dbReference type="ChEBI" id="CHEBI:29105"/>
    </ligand>
</feature>
<dbReference type="InterPro" id="IPR026591">
    <property type="entry name" value="Sirtuin_cat_small_dom_sf"/>
</dbReference>
<keyword evidence="4" id="KW-0862">Zinc</keyword>
<dbReference type="InterPro" id="IPR003000">
    <property type="entry name" value="Sirtuin"/>
</dbReference>
<keyword evidence="4" id="KW-0479">Metal-binding</keyword>
<dbReference type="Gene3D" id="3.40.50.1220">
    <property type="entry name" value="TPP-binding domain"/>
    <property type="match status" value="1"/>
</dbReference>
<feature type="binding site" evidence="4">
    <location>
        <position position="135"/>
    </location>
    <ligand>
        <name>Zn(2+)</name>
        <dbReference type="ChEBI" id="CHEBI:29105"/>
    </ligand>
</feature>
<dbReference type="Proteomes" id="UP000184028">
    <property type="component" value="Unassembled WGS sequence"/>
</dbReference>
<dbReference type="GO" id="GO:0070403">
    <property type="term" value="F:NAD+ binding"/>
    <property type="evidence" value="ECO:0007669"/>
    <property type="project" value="InterPro"/>
</dbReference>
<dbReference type="InterPro" id="IPR050134">
    <property type="entry name" value="NAD-dep_sirtuin_deacylases"/>
</dbReference>
<dbReference type="PANTHER" id="PTHR11085:SF10">
    <property type="entry name" value="NAD-DEPENDENT PROTEIN DEACYLASE SIRTUIN-5, MITOCHONDRIAL-RELATED"/>
    <property type="match status" value="1"/>
</dbReference>
<dbReference type="EMBL" id="FRBT01000006">
    <property type="protein sequence ID" value="SHM46040.1"/>
    <property type="molecule type" value="Genomic_DNA"/>
</dbReference>
<evidence type="ECO:0000259" key="5">
    <source>
        <dbReference type="PROSITE" id="PS50305"/>
    </source>
</evidence>
<keyword evidence="2" id="KW-0808">Transferase</keyword>
<reference evidence="7" key="1">
    <citation type="submission" date="2016-11" db="EMBL/GenBank/DDBJ databases">
        <authorList>
            <person name="Varghese N."/>
            <person name="Submissions S."/>
        </authorList>
    </citation>
    <scope>NUCLEOTIDE SEQUENCE [LARGE SCALE GENOMIC DNA]</scope>
    <source>
        <strain evidence="7">DSM 24724</strain>
    </source>
</reference>
<evidence type="ECO:0000256" key="2">
    <source>
        <dbReference type="ARBA" id="ARBA00022679"/>
    </source>
</evidence>
<dbReference type="PANTHER" id="PTHR11085">
    <property type="entry name" value="NAD-DEPENDENT PROTEIN DEACYLASE SIRTUIN-5, MITOCHONDRIAL-RELATED"/>
    <property type="match status" value="1"/>
</dbReference>
<dbReference type="Pfam" id="PF02146">
    <property type="entry name" value="SIR2"/>
    <property type="match status" value="1"/>
</dbReference>
<dbReference type="InterPro" id="IPR029035">
    <property type="entry name" value="DHS-like_NAD/FAD-binding_dom"/>
</dbReference>
<proteinExistence type="predicted"/>
<dbReference type="AlphaFoldDB" id="A0A1M7IZ38"/>
<evidence type="ECO:0000313" key="6">
    <source>
        <dbReference type="EMBL" id="SHM46040.1"/>
    </source>
</evidence>
<dbReference type="Gene3D" id="3.30.1600.10">
    <property type="entry name" value="SIR2/SIRT2 'Small Domain"/>
    <property type="match status" value="1"/>
</dbReference>
<dbReference type="GO" id="GO:0046872">
    <property type="term" value="F:metal ion binding"/>
    <property type="evidence" value="ECO:0007669"/>
    <property type="project" value="UniProtKB-KW"/>
</dbReference>
<feature type="binding site" evidence="4">
    <location>
        <position position="139"/>
    </location>
    <ligand>
        <name>Zn(2+)</name>
        <dbReference type="ChEBI" id="CHEBI:29105"/>
    </ligand>
</feature>
<dbReference type="SUPFAM" id="SSF52467">
    <property type="entry name" value="DHS-like NAD/FAD-binding domain"/>
    <property type="match status" value="1"/>
</dbReference>
<dbReference type="GO" id="GO:0017136">
    <property type="term" value="F:histone deacetylase activity, NAD-dependent"/>
    <property type="evidence" value="ECO:0007669"/>
    <property type="project" value="TreeGrafter"/>
</dbReference>
<name>A0A1M7IZ38_9FLAO</name>
<protein>
    <recommendedName>
        <fullName evidence="1">protein acetyllysine N-acetyltransferase</fullName>
        <ecNumber evidence="1">2.3.1.286</ecNumber>
    </recommendedName>
</protein>
<dbReference type="InterPro" id="IPR026590">
    <property type="entry name" value="Ssirtuin_cat_dom"/>
</dbReference>
<evidence type="ECO:0000313" key="7">
    <source>
        <dbReference type="Proteomes" id="UP000184028"/>
    </source>
</evidence>
<evidence type="ECO:0000256" key="1">
    <source>
        <dbReference type="ARBA" id="ARBA00012928"/>
    </source>
</evidence>
<organism evidence="6 7">
    <name type="scientific">Flavobacterium chilense</name>
    <dbReference type="NCBI Taxonomy" id="946677"/>
    <lineage>
        <taxon>Bacteria</taxon>
        <taxon>Pseudomonadati</taxon>
        <taxon>Bacteroidota</taxon>
        <taxon>Flavobacteriia</taxon>
        <taxon>Flavobacteriales</taxon>
        <taxon>Flavobacteriaceae</taxon>
        <taxon>Flavobacterium</taxon>
    </lineage>
</organism>
<feature type="active site" description="Proton acceptor" evidence="4">
    <location>
        <position position="127"/>
    </location>
</feature>
<keyword evidence="7" id="KW-1185">Reference proteome</keyword>
<dbReference type="EC" id="2.3.1.286" evidence="1"/>
<sequence length="280" mass="32466">MKEQLTEIIKHVYHKNNRNLFTFLTGAGISAESGIPTYRGIDGIWIKGTKFHKPEEFGTFTYFKENPEEVWQYSLFRKKMFENAQPNQSHREIVEIENLLQDRFHLITQNIDNLHRRSRSNRIYEIHGNNREIKCSNGCKEIESLPAEIEGKDIDEDLTAKDIDLLKCKECGGWMRPNILWFDERYNEKTNKIFSSLKIAKNSGILFIVGTSGATNLPMTIAETTLKYGGTIVDINTEDNLFTDLIKNKKNKIIIRETSTTALRTIKEILNENFKNQSIK</sequence>
<keyword evidence="3" id="KW-0520">NAD</keyword>
<dbReference type="STRING" id="946677.SAMN05444484_106109"/>
<evidence type="ECO:0000256" key="4">
    <source>
        <dbReference type="PROSITE-ProRule" id="PRU00236"/>
    </source>
</evidence>
<feature type="domain" description="Deacetylase sirtuin-type" evidence="5">
    <location>
        <begin position="1"/>
        <end position="280"/>
    </location>
</feature>
<gene>
    <name evidence="6" type="ORF">SAMN05444484_106109</name>
</gene>
<feature type="binding site" evidence="4">
    <location>
        <position position="168"/>
    </location>
    <ligand>
        <name>Zn(2+)</name>
        <dbReference type="ChEBI" id="CHEBI:29105"/>
    </ligand>
</feature>